<protein>
    <submittedName>
        <fullName evidence="1">Uncharacterized protein</fullName>
    </submittedName>
</protein>
<gene>
    <name evidence="1" type="ORF">PMAYCL1PPCAC_08760</name>
</gene>
<comment type="caution">
    <text evidence="1">The sequence shown here is derived from an EMBL/GenBank/DDBJ whole genome shotgun (WGS) entry which is preliminary data.</text>
</comment>
<dbReference type="EMBL" id="BTRK01000002">
    <property type="protein sequence ID" value="GMR38565.1"/>
    <property type="molecule type" value="Genomic_DNA"/>
</dbReference>
<accession>A0AAN4ZK95</accession>
<keyword evidence="2" id="KW-1185">Reference proteome</keyword>
<dbReference type="AlphaFoldDB" id="A0AAN4ZK95"/>
<name>A0AAN4ZK95_9BILA</name>
<sequence>PLGPHSLHPPTPFASPQVQMLYPSAARFSSVASRLSTSFSLSLSSLSFSWSLLLLLQLVTSLQLPSMHSLQYLMTPFSFSQSHVYSPSSARFSSVASRLNQGPPGYGCWQRRYGNNRIFSCSLLHRSLALTAVVAIAGTFRN</sequence>
<evidence type="ECO:0000313" key="1">
    <source>
        <dbReference type="EMBL" id="GMR38565.1"/>
    </source>
</evidence>
<dbReference type="Proteomes" id="UP001328107">
    <property type="component" value="Unassembled WGS sequence"/>
</dbReference>
<reference evidence="2" key="1">
    <citation type="submission" date="2022-10" db="EMBL/GenBank/DDBJ databases">
        <title>Genome assembly of Pristionchus species.</title>
        <authorList>
            <person name="Yoshida K."/>
            <person name="Sommer R.J."/>
        </authorList>
    </citation>
    <scope>NUCLEOTIDE SEQUENCE [LARGE SCALE GENOMIC DNA]</scope>
    <source>
        <strain evidence="2">RS5460</strain>
    </source>
</reference>
<organism evidence="1 2">
    <name type="scientific">Pristionchus mayeri</name>
    <dbReference type="NCBI Taxonomy" id="1317129"/>
    <lineage>
        <taxon>Eukaryota</taxon>
        <taxon>Metazoa</taxon>
        <taxon>Ecdysozoa</taxon>
        <taxon>Nematoda</taxon>
        <taxon>Chromadorea</taxon>
        <taxon>Rhabditida</taxon>
        <taxon>Rhabditina</taxon>
        <taxon>Diplogasteromorpha</taxon>
        <taxon>Diplogasteroidea</taxon>
        <taxon>Neodiplogasteridae</taxon>
        <taxon>Pristionchus</taxon>
    </lineage>
</organism>
<evidence type="ECO:0000313" key="2">
    <source>
        <dbReference type="Proteomes" id="UP001328107"/>
    </source>
</evidence>
<proteinExistence type="predicted"/>
<feature type="non-terminal residue" evidence="1">
    <location>
        <position position="1"/>
    </location>
</feature>